<evidence type="ECO:0000313" key="3">
    <source>
        <dbReference type="Proteomes" id="UP001153321"/>
    </source>
</evidence>
<reference evidence="2" key="1">
    <citation type="submission" date="2022-02" db="EMBL/GenBank/DDBJ databases">
        <authorList>
            <person name="King R."/>
        </authorList>
    </citation>
    <scope>NUCLEOTIDE SEQUENCE</scope>
</reference>
<feature type="region of interest" description="Disordered" evidence="1">
    <location>
        <begin position="16"/>
        <end position="59"/>
    </location>
</feature>
<proteinExistence type="predicted"/>
<organism evidence="2 3">
    <name type="scientific">Spodoptera littoralis</name>
    <name type="common">Egyptian cotton leafworm</name>
    <dbReference type="NCBI Taxonomy" id="7109"/>
    <lineage>
        <taxon>Eukaryota</taxon>
        <taxon>Metazoa</taxon>
        <taxon>Ecdysozoa</taxon>
        <taxon>Arthropoda</taxon>
        <taxon>Hexapoda</taxon>
        <taxon>Insecta</taxon>
        <taxon>Pterygota</taxon>
        <taxon>Neoptera</taxon>
        <taxon>Endopterygota</taxon>
        <taxon>Lepidoptera</taxon>
        <taxon>Glossata</taxon>
        <taxon>Ditrysia</taxon>
        <taxon>Noctuoidea</taxon>
        <taxon>Noctuidae</taxon>
        <taxon>Amphipyrinae</taxon>
        <taxon>Spodoptera</taxon>
    </lineage>
</organism>
<keyword evidence="3" id="KW-1185">Reference proteome</keyword>
<accession>A0A9P0IA03</accession>
<dbReference type="Proteomes" id="UP001153321">
    <property type="component" value="Chromosome 25"/>
</dbReference>
<gene>
    <name evidence="2" type="ORF">SPLIT_LOCUS7501</name>
</gene>
<dbReference type="AlphaFoldDB" id="A0A9P0IA03"/>
<feature type="compositionally biased region" description="Basic and acidic residues" evidence="1">
    <location>
        <begin position="46"/>
        <end position="59"/>
    </location>
</feature>
<name>A0A9P0IA03_SPOLI</name>
<sequence>MEAFWSQFLPTFGSRETIRRSSEGKPSPRNRGLRFRCSQGIWTPESRSRGPVQREPRSS</sequence>
<dbReference type="EMBL" id="LR824556">
    <property type="protein sequence ID" value="CAH1642145.1"/>
    <property type="molecule type" value="Genomic_DNA"/>
</dbReference>
<protein>
    <submittedName>
        <fullName evidence="2">Uncharacterized protein</fullName>
    </submittedName>
</protein>
<evidence type="ECO:0000256" key="1">
    <source>
        <dbReference type="SAM" id="MobiDB-lite"/>
    </source>
</evidence>
<evidence type="ECO:0000313" key="2">
    <source>
        <dbReference type="EMBL" id="CAH1642145.1"/>
    </source>
</evidence>